<accession>A0A497YEA2</accession>
<organism evidence="2 3">
    <name type="scientific">Planococcus citreus</name>
    <dbReference type="NCBI Taxonomy" id="1373"/>
    <lineage>
        <taxon>Bacteria</taxon>
        <taxon>Bacillati</taxon>
        <taxon>Bacillota</taxon>
        <taxon>Bacilli</taxon>
        <taxon>Bacillales</taxon>
        <taxon>Caryophanaceae</taxon>
        <taxon>Planococcus</taxon>
    </lineage>
</organism>
<protein>
    <submittedName>
        <fullName evidence="2">Uncharacterized protein</fullName>
    </submittedName>
</protein>
<evidence type="ECO:0000256" key="1">
    <source>
        <dbReference type="SAM" id="MobiDB-lite"/>
    </source>
</evidence>
<dbReference type="AlphaFoldDB" id="A0A497YEA2"/>
<feature type="compositionally biased region" description="Acidic residues" evidence="1">
    <location>
        <begin position="22"/>
        <end position="51"/>
    </location>
</feature>
<dbReference type="Proteomes" id="UP000280791">
    <property type="component" value="Unassembled WGS sequence"/>
</dbReference>
<keyword evidence="3" id="KW-1185">Reference proteome</keyword>
<proteinExistence type="predicted"/>
<reference evidence="2 3" key="1">
    <citation type="submission" date="2018-10" db="EMBL/GenBank/DDBJ databases">
        <title>Genomic Encyclopedia of Type Strains, Phase IV (KMG-IV): sequencing the most valuable type-strain genomes for metagenomic binning, comparative biology and taxonomic classification.</title>
        <authorList>
            <person name="Goeker M."/>
        </authorList>
    </citation>
    <scope>NUCLEOTIDE SEQUENCE [LARGE SCALE GENOMIC DNA]</scope>
    <source>
        <strain evidence="2 3">DSM 20549</strain>
    </source>
</reference>
<sequence length="51" mass="5414">MKKFAAIVFASGLALSACSGDSEPETEPLEENDGADDTMTDTDDGEEEEED</sequence>
<feature type="region of interest" description="Disordered" evidence="1">
    <location>
        <begin position="17"/>
        <end position="51"/>
    </location>
</feature>
<name>A0A497YEA2_9BACL</name>
<evidence type="ECO:0000313" key="2">
    <source>
        <dbReference type="EMBL" id="RLJ86615.1"/>
    </source>
</evidence>
<dbReference type="RefSeq" id="WP_158290797.1">
    <property type="nucleotide sequence ID" value="NZ_QBEW01000033.1"/>
</dbReference>
<comment type="caution">
    <text evidence="2">The sequence shown here is derived from an EMBL/GenBank/DDBJ whole genome shotgun (WGS) entry which is preliminary data.</text>
</comment>
<gene>
    <name evidence="2" type="ORF">DFR62_2217</name>
</gene>
<dbReference type="PROSITE" id="PS51257">
    <property type="entry name" value="PROKAR_LIPOPROTEIN"/>
    <property type="match status" value="1"/>
</dbReference>
<evidence type="ECO:0000313" key="3">
    <source>
        <dbReference type="Proteomes" id="UP000280791"/>
    </source>
</evidence>
<dbReference type="EMBL" id="RCCP01000003">
    <property type="protein sequence ID" value="RLJ86615.1"/>
    <property type="molecule type" value="Genomic_DNA"/>
</dbReference>